<proteinExistence type="predicted"/>
<gene>
    <name evidence="1" type="ORF">LZZ85_01725</name>
</gene>
<evidence type="ECO:0000313" key="2">
    <source>
        <dbReference type="Proteomes" id="UP001165367"/>
    </source>
</evidence>
<reference evidence="1" key="1">
    <citation type="submission" date="2022-01" db="EMBL/GenBank/DDBJ databases">
        <authorList>
            <person name="Jo J.-H."/>
            <person name="Im W.-T."/>
        </authorList>
    </citation>
    <scope>NUCLEOTIDE SEQUENCE</scope>
    <source>
        <strain evidence="1">NA20</strain>
    </source>
</reference>
<name>A0ABS9KKY9_9BACT</name>
<keyword evidence="2" id="KW-1185">Reference proteome</keyword>
<accession>A0ABS9KKY9</accession>
<dbReference type="InterPro" id="IPR027417">
    <property type="entry name" value="P-loop_NTPase"/>
</dbReference>
<evidence type="ECO:0000313" key="1">
    <source>
        <dbReference type="EMBL" id="MCG2612971.1"/>
    </source>
</evidence>
<comment type="caution">
    <text evidence="1">The sequence shown here is derived from an EMBL/GenBank/DDBJ whole genome shotgun (WGS) entry which is preliminary data.</text>
</comment>
<dbReference type="RefSeq" id="WP_237868197.1">
    <property type="nucleotide sequence ID" value="NZ_JAKLTR010000001.1"/>
</dbReference>
<dbReference type="PIRSF" id="PIRSF034285">
    <property type="entry name" value="UCP034285"/>
    <property type="match status" value="1"/>
</dbReference>
<dbReference type="Gene3D" id="3.40.50.300">
    <property type="entry name" value="P-loop containing nucleotide triphosphate hydrolases"/>
    <property type="match status" value="1"/>
</dbReference>
<dbReference type="InterPro" id="IPR017026">
    <property type="entry name" value="ImuA"/>
</dbReference>
<sequence>MLACPNDIISRLQKEILCLQGYKTIQSTHLFATGLGPIRDAFPNKHIPVSTIHEFICSNTESTSSTNGFVSALTASLMKNGGACIWISSSMKAFPSAMPLFGMEPHRVIFVHATKEKDILWAAEEALKSNGLAAVIAETKELSFTASRRLQLAVEKSQVTGFLIRQQPRILTPNVCSARWAISPVASELPADMPGVGFPRWKVALLKVRNGKTGEWIIEWDGTSFKTITPVFRESKFLHRKTG</sequence>
<protein>
    <submittedName>
        <fullName evidence="1">Error-prone repair protein ImuA</fullName>
    </submittedName>
</protein>
<dbReference type="Proteomes" id="UP001165367">
    <property type="component" value="Unassembled WGS sequence"/>
</dbReference>
<dbReference type="SUPFAM" id="SSF52540">
    <property type="entry name" value="P-loop containing nucleoside triphosphate hydrolases"/>
    <property type="match status" value="1"/>
</dbReference>
<organism evidence="1 2">
    <name type="scientific">Terrimonas ginsenosidimutans</name>
    <dbReference type="NCBI Taxonomy" id="2908004"/>
    <lineage>
        <taxon>Bacteria</taxon>
        <taxon>Pseudomonadati</taxon>
        <taxon>Bacteroidota</taxon>
        <taxon>Chitinophagia</taxon>
        <taxon>Chitinophagales</taxon>
        <taxon>Chitinophagaceae</taxon>
        <taxon>Terrimonas</taxon>
    </lineage>
</organism>
<dbReference type="EMBL" id="JAKLTR010000001">
    <property type="protein sequence ID" value="MCG2612971.1"/>
    <property type="molecule type" value="Genomic_DNA"/>
</dbReference>